<feature type="domain" description="Cyclic nucleotide-binding" evidence="10">
    <location>
        <begin position="103"/>
        <end position="201"/>
    </location>
</feature>
<keyword evidence="7" id="KW-0142">cGMP-binding</keyword>
<protein>
    <submittedName>
        <fullName evidence="11">Protein kinase cGMP-dependent 2</fullName>
    </submittedName>
</protein>
<dbReference type="PROSITE" id="PS50011">
    <property type="entry name" value="PROTEIN_KINASE_DOM"/>
    <property type="match status" value="1"/>
</dbReference>
<evidence type="ECO:0000256" key="2">
    <source>
        <dbReference type="ARBA" id="ARBA00022535"/>
    </source>
</evidence>
<keyword evidence="12" id="KW-1185">Reference proteome</keyword>
<dbReference type="GO" id="GO:0030553">
    <property type="term" value="F:cGMP binding"/>
    <property type="evidence" value="ECO:0007669"/>
    <property type="project" value="UniProtKB-KW"/>
</dbReference>
<evidence type="ECO:0000256" key="4">
    <source>
        <dbReference type="ARBA" id="ARBA00022741"/>
    </source>
</evidence>
<dbReference type="InterPro" id="IPR014710">
    <property type="entry name" value="RmlC-like_jellyroll"/>
</dbReference>
<gene>
    <name evidence="11" type="primary">prkg2</name>
</gene>
<evidence type="ECO:0000256" key="3">
    <source>
        <dbReference type="ARBA" id="ARBA00022679"/>
    </source>
</evidence>
<evidence type="ECO:0000256" key="6">
    <source>
        <dbReference type="ARBA" id="ARBA00022840"/>
    </source>
</evidence>
<evidence type="ECO:0000256" key="8">
    <source>
        <dbReference type="SAM" id="MobiDB-lite"/>
    </source>
</evidence>
<dbReference type="PANTHER" id="PTHR24353">
    <property type="entry name" value="CYCLIC NUCLEOTIDE-DEPENDENT PROTEIN KINASE"/>
    <property type="match status" value="1"/>
</dbReference>
<evidence type="ECO:0000256" key="5">
    <source>
        <dbReference type="ARBA" id="ARBA00022777"/>
    </source>
</evidence>
<sequence length="502" mass="58201">NKNEYLKRLEVQQIRDMVECMYQRSFQQGEFVLQQGKLLTSIAGWTTFGELAILYNCTRTASVIAMSSTLTWALDREVFQNIMRRTAETRHQQYRNFLRSVSLLANLPEDMLSKIVDCLEEYYDKGEYVIREGEEGSTFYIIAQGKVKVTQSTQIHKEPQVINLLQKGDYFGEKALISDDVRSANIIAEDNGLECLVIDRDLPLRGFHFFLKVRIKGEDMTFALKVMKKQHIVDNRQEEHIHSERRILADSRSPFIVKLYRTFKDNKYVYMLLEACLGGEIWSLLRDRGSFDETTAKFCVGCVTEAFHYLHRSGVIYRDLKPENLMLDAEGYVKLVDFGFAKKIKSGQRTWTFCGTPEYVAPEVILNKGHSFSVDFWSLGILVFELLIGSPPFSGSDQMMTYTLILKGVEKMDFPKKISKRPEDLIRKLCRRNPVERLGNLKNGIIDIKKHRWFTGFNWEGLKGRTLPSPLRREVSKERGNRAMQPSYRHTPSYYTNTSSLQ</sequence>
<name>A0A8C5F698_GADMO</name>
<dbReference type="FunFam" id="2.60.120.10:FF:000038">
    <property type="entry name" value="cGMP-dependent protein kinase"/>
    <property type="match status" value="1"/>
</dbReference>
<dbReference type="CDD" id="cd05572">
    <property type="entry name" value="STKc_cGK"/>
    <property type="match status" value="1"/>
</dbReference>
<evidence type="ECO:0000256" key="7">
    <source>
        <dbReference type="ARBA" id="ARBA00022992"/>
    </source>
</evidence>
<dbReference type="GO" id="GO:0005524">
    <property type="term" value="F:ATP binding"/>
    <property type="evidence" value="ECO:0007669"/>
    <property type="project" value="UniProtKB-KW"/>
</dbReference>
<feature type="region of interest" description="Disordered" evidence="8">
    <location>
        <begin position="476"/>
        <end position="502"/>
    </location>
</feature>
<keyword evidence="2" id="KW-0140">cGMP</keyword>
<evidence type="ECO:0000259" key="9">
    <source>
        <dbReference type="PROSITE" id="PS50011"/>
    </source>
</evidence>
<evidence type="ECO:0000259" key="10">
    <source>
        <dbReference type="PROSITE" id="PS50042"/>
    </source>
</evidence>
<dbReference type="AlphaFoldDB" id="A0A8C5F698"/>
<dbReference type="SUPFAM" id="SSF56112">
    <property type="entry name" value="Protein kinase-like (PK-like)"/>
    <property type="match status" value="1"/>
</dbReference>
<dbReference type="InterPro" id="IPR035014">
    <property type="entry name" value="STKc_cGK"/>
</dbReference>
<dbReference type="Gene3D" id="2.60.120.10">
    <property type="entry name" value="Jelly Rolls"/>
    <property type="match status" value="2"/>
</dbReference>
<dbReference type="GeneTree" id="ENSGT00940000159393"/>
<keyword evidence="1" id="KW-0723">Serine/threonine-protein kinase</keyword>
<reference evidence="11" key="1">
    <citation type="submission" date="2025-08" db="UniProtKB">
        <authorList>
            <consortium name="Ensembl"/>
        </authorList>
    </citation>
    <scope>IDENTIFICATION</scope>
</reference>
<dbReference type="InterPro" id="IPR018490">
    <property type="entry name" value="cNMP-bd_dom_sf"/>
</dbReference>
<dbReference type="SUPFAM" id="SSF51206">
    <property type="entry name" value="cAMP-binding domain-like"/>
    <property type="match status" value="2"/>
</dbReference>
<dbReference type="PROSITE" id="PS50042">
    <property type="entry name" value="CNMP_BINDING_3"/>
    <property type="match status" value="2"/>
</dbReference>
<dbReference type="InterPro" id="IPR011009">
    <property type="entry name" value="Kinase-like_dom_sf"/>
</dbReference>
<dbReference type="InterPro" id="IPR018488">
    <property type="entry name" value="cNMP-bd_CS"/>
</dbReference>
<dbReference type="PANTHER" id="PTHR24353:SF24">
    <property type="match status" value="1"/>
</dbReference>
<dbReference type="PROSITE" id="PS00108">
    <property type="entry name" value="PROTEIN_KINASE_ST"/>
    <property type="match status" value="1"/>
</dbReference>
<dbReference type="InterPro" id="IPR002374">
    <property type="entry name" value="cGMP_dep_kinase"/>
</dbReference>
<keyword evidence="3" id="KW-0808">Transferase</keyword>
<organism evidence="11 12">
    <name type="scientific">Gadus morhua</name>
    <name type="common">Atlantic cod</name>
    <dbReference type="NCBI Taxonomy" id="8049"/>
    <lineage>
        <taxon>Eukaryota</taxon>
        <taxon>Metazoa</taxon>
        <taxon>Chordata</taxon>
        <taxon>Craniata</taxon>
        <taxon>Vertebrata</taxon>
        <taxon>Euteleostomi</taxon>
        <taxon>Actinopterygii</taxon>
        <taxon>Neopterygii</taxon>
        <taxon>Teleostei</taxon>
        <taxon>Neoteleostei</taxon>
        <taxon>Acanthomorphata</taxon>
        <taxon>Zeiogadaria</taxon>
        <taxon>Gadariae</taxon>
        <taxon>Gadiformes</taxon>
        <taxon>Gadoidei</taxon>
        <taxon>Gadidae</taxon>
        <taxon>Gadus</taxon>
    </lineage>
</organism>
<dbReference type="Gene3D" id="1.10.510.10">
    <property type="entry name" value="Transferase(Phosphotransferase) domain 1"/>
    <property type="match status" value="1"/>
</dbReference>
<dbReference type="PRINTS" id="PR00104">
    <property type="entry name" value="CGMPKINASE"/>
</dbReference>
<dbReference type="InterPro" id="IPR000595">
    <property type="entry name" value="cNMP-bd_dom"/>
</dbReference>
<evidence type="ECO:0000313" key="12">
    <source>
        <dbReference type="Proteomes" id="UP000694546"/>
    </source>
</evidence>
<keyword evidence="6" id="KW-0067">ATP-binding</keyword>
<dbReference type="SMART" id="SM00100">
    <property type="entry name" value="cNMP"/>
    <property type="match status" value="2"/>
</dbReference>
<dbReference type="InterPro" id="IPR008271">
    <property type="entry name" value="Ser/Thr_kinase_AS"/>
</dbReference>
<feature type="compositionally biased region" description="Polar residues" evidence="8">
    <location>
        <begin position="488"/>
        <end position="502"/>
    </location>
</feature>
<feature type="domain" description="Cyclic nucleotide-binding" evidence="10">
    <location>
        <begin position="28"/>
        <end position="100"/>
    </location>
</feature>
<dbReference type="Proteomes" id="UP000694546">
    <property type="component" value="Chromosome 6"/>
</dbReference>
<dbReference type="Pfam" id="PF00069">
    <property type="entry name" value="Pkinase"/>
    <property type="match status" value="1"/>
</dbReference>
<keyword evidence="5" id="KW-0418">Kinase</keyword>
<proteinExistence type="predicted"/>
<reference evidence="11" key="2">
    <citation type="submission" date="2025-09" db="UniProtKB">
        <authorList>
            <consortium name="Ensembl"/>
        </authorList>
    </citation>
    <scope>IDENTIFICATION</scope>
</reference>
<accession>A0A8C5F698</accession>
<keyword evidence="4" id="KW-0547">Nucleotide-binding</keyword>
<dbReference type="PROSITE" id="PS00888">
    <property type="entry name" value="CNMP_BINDING_1"/>
    <property type="match status" value="1"/>
</dbReference>
<dbReference type="Ensembl" id="ENSGMOT00000009308.2">
    <property type="protein sequence ID" value="ENSGMOP00000009061.2"/>
    <property type="gene ID" value="ENSGMOG00000008467.2"/>
</dbReference>
<evidence type="ECO:0000256" key="1">
    <source>
        <dbReference type="ARBA" id="ARBA00022527"/>
    </source>
</evidence>
<feature type="domain" description="Protein kinase" evidence="9">
    <location>
        <begin position="196"/>
        <end position="454"/>
    </location>
</feature>
<dbReference type="GO" id="GO:0004692">
    <property type="term" value="F:cGMP-dependent protein kinase activity"/>
    <property type="evidence" value="ECO:0007669"/>
    <property type="project" value="InterPro"/>
</dbReference>
<dbReference type="SMART" id="SM00220">
    <property type="entry name" value="S_TKc"/>
    <property type="match status" value="1"/>
</dbReference>
<dbReference type="FunFam" id="1.10.510.10:FF:000210">
    <property type="entry name" value="Non-specific serine/threonine protein kinase"/>
    <property type="match status" value="1"/>
</dbReference>
<dbReference type="PROSITE" id="PS00889">
    <property type="entry name" value="CNMP_BINDING_2"/>
    <property type="match status" value="2"/>
</dbReference>
<dbReference type="Gene3D" id="3.30.200.20">
    <property type="entry name" value="Phosphorylase Kinase, domain 1"/>
    <property type="match status" value="1"/>
</dbReference>
<dbReference type="CDD" id="cd00038">
    <property type="entry name" value="CAP_ED"/>
    <property type="match status" value="2"/>
</dbReference>
<dbReference type="InterPro" id="IPR000719">
    <property type="entry name" value="Prot_kinase_dom"/>
</dbReference>
<evidence type="ECO:0000313" key="11">
    <source>
        <dbReference type="Ensembl" id="ENSGMOP00000009061.2"/>
    </source>
</evidence>
<dbReference type="Pfam" id="PF00027">
    <property type="entry name" value="cNMP_binding"/>
    <property type="match status" value="1"/>
</dbReference>